<dbReference type="SMART" id="SM00343">
    <property type="entry name" value="ZnF_C2HC"/>
    <property type="match status" value="2"/>
</dbReference>
<feature type="compositionally biased region" description="Polar residues" evidence="7">
    <location>
        <begin position="297"/>
        <end position="326"/>
    </location>
</feature>
<dbReference type="Pfam" id="PF07727">
    <property type="entry name" value="RVT_2"/>
    <property type="match status" value="1"/>
</dbReference>
<feature type="region of interest" description="Disordered" evidence="7">
    <location>
        <begin position="16"/>
        <end position="47"/>
    </location>
</feature>
<dbReference type="GO" id="GO:0006508">
    <property type="term" value="P:proteolysis"/>
    <property type="evidence" value="ECO:0007669"/>
    <property type="project" value="UniProtKB-KW"/>
</dbReference>
<feature type="domain" description="Integrase catalytic" evidence="9">
    <location>
        <begin position="1396"/>
        <end position="1562"/>
    </location>
</feature>
<dbReference type="GO" id="GO:0008270">
    <property type="term" value="F:zinc ion binding"/>
    <property type="evidence" value="ECO:0007669"/>
    <property type="project" value="UniProtKB-KW"/>
</dbReference>
<evidence type="ECO:0000256" key="3">
    <source>
        <dbReference type="ARBA" id="ARBA00022750"/>
    </source>
</evidence>
<keyword evidence="2" id="KW-0479">Metal-binding</keyword>
<dbReference type="SUPFAM" id="SSF56672">
    <property type="entry name" value="DNA/RNA polymerases"/>
    <property type="match status" value="1"/>
</dbReference>
<keyword evidence="3" id="KW-0064">Aspartyl protease</keyword>
<dbReference type="GO" id="GO:0003964">
    <property type="term" value="F:RNA-directed DNA polymerase activity"/>
    <property type="evidence" value="ECO:0007669"/>
    <property type="project" value="UniProtKB-KW"/>
</dbReference>
<dbReference type="InterPro" id="IPR036875">
    <property type="entry name" value="Znf_CCHC_sf"/>
</dbReference>
<keyword evidence="10" id="KW-0548">Nucleotidyltransferase</keyword>
<keyword evidence="1" id="KW-0645">Protease</keyword>
<keyword evidence="4" id="KW-0378">Hydrolase</keyword>
<dbReference type="InterPro" id="IPR036397">
    <property type="entry name" value="RNaseH_sf"/>
</dbReference>
<dbReference type="Pfam" id="PF00098">
    <property type="entry name" value="zf-CCHC"/>
    <property type="match status" value="2"/>
</dbReference>
<dbReference type="Gene3D" id="4.10.60.10">
    <property type="entry name" value="Zinc finger, CCHC-type"/>
    <property type="match status" value="2"/>
</dbReference>
<dbReference type="InterPro" id="IPR054722">
    <property type="entry name" value="PolX-like_BBD"/>
</dbReference>
<reference evidence="10" key="2">
    <citation type="submission" date="2020-06" db="EMBL/GenBank/DDBJ databases">
        <title>Helianthus annuus Genome sequencing and assembly Release 2.</title>
        <authorList>
            <person name="Gouzy J."/>
            <person name="Langlade N."/>
            <person name="Munos S."/>
        </authorList>
    </citation>
    <scope>NUCLEOTIDE SEQUENCE</scope>
    <source>
        <tissue evidence="10">Leaves</tissue>
    </source>
</reference>
<dbReference type="Proteomes" id="UP000215914">
    <property type="component" value="Unassembled WGS sequence"/>
</dbReference>
<feature type="region of interest" description="Disordered" evidence="7">
    <location>
        <begin position="1019"/>
        <end position="1038"/>
    </location>
</feature>
<dbReference type="Gramene" id="mRNA:HanXRQr2_Chr06g0273551">
    <property type="protein sequence ID" value="mRNA:HanXRQr2_Chr06g0273551"/>
    <property type="gene ID" value="HanXRQr2_Chr06g0273551"/>
</dbReference>
<keyword evidence="10" id="KW-0808">Transferase</keyword>
<dbReference type="GO" id="GO:0003676">
    <property type="term" value="F:nucleic acid binding"/>
    <property type="evidence" value="ECO:0007669"/>
    <property type="project" value="InterPro"/>
</dbReference>
<dbReference type="PROSITE" id="PS50158">
    <property type="entry name" value="ZF_CCHC"/>
    <property type="match status" value="2"/>
</dbReference>
<keyword evidence="5" id="KW-0862">Zinc</keyword>
<dbReference type="Pfam" id="PF14223">
    <property type="entry name" value="Retrotran_gag_2"/>
    <property type="match status" value="1"/>
</dbReference>
<dbReference type="Gene3D" id="3.30.420.10">
    <property type="entry name" value="Ribonuclease H-like superfamily/Ribonuclease H"/>
    <property type="match status" value="1"/>
</dbReference>
<feature type="compositionally biased region" description="Polar residues" evidence="7">
    <location>
        <begin position="1682"/>
        <end position="1694"/>
    </location>
</feature>
<dbReference type="InterPro" id="IPR001584">
    <property type="entry name" value="Integrase_cat-core"/>
</dbReference>
<protein>
    <submittedName>
        <fullName evidence="10">RNA-directed DNA polymerase</fullName>
        <ecNumber evidence="10">2.7.7.49</ecNumber>
    </submittedName>
</protein>
<keyword evidence="5" id="KW-0863">Zinc-finger</keyword>
<organism evidence="10 11">
    <name type="scientific">Helianthus annuus</name>
    <name type="common">Common sunflower</name>
    <dbReference type="NCBI Taxonomy" id="4232"/>
    <lineage>
        <taxon>Eukaryota</taxon>
        <taxon>Viridiplantae</taxon>
        <taxon>Streptophyta</taxon>
        <taxon>Embryophyta</taxon>
        <taxon>Tracheophyta</taxon>
        <taxon>Spermatophyta</taxon>
        <taxon>Magnoliopsida</taxon>
        <taxon>eudicotyledons</taxon>
        <taxon>Gunneridae</taxon>
        <taxon>Pentapetalae</taxon>
        <taxon>asterids</taxon>
        <taxon>campanulids</taxon>
        <taxon>Asterales</taxon>
        <taxon>Asteraceae</taxon>
        <taxon>Asteroideae</taxon>
        <taxon>Heliantheae alliance</taxon>
        <taxon>Heliantheae</taxon>
        <taxon>Helianthus</taxon>
    </lineage>
</organism>
<evidence type="ECO:0000259" key="9">
    <source>
        <dbReference type="PROSITE" id="PS50994"/>
    </source>
</evidence>
<evidence type="ECO:0000256" key="6">
    <source>
        <dbReference type="SAM" id="Coils"/>
    </source>
</evidence>
<dbReference type="GO" id="GO:0015074">
    <property type="term" value="P:DNA integration"/>
    <property type="evidence" value="ECO:0007669"/>
    <property type="project" value="InterPro"/>
</dbReference>
<evidence type="ECO:0000256" key="4">
    <source>
        <dbReference type="ARBA" id="ARBA00022801"/>
    </source>
</evidence>
<gene>
    <name evidence="10" type="ORF">HanXRQr2_Chr06g0273551</name>
</gene>
<evidence type="ECO:0000256" key="5">
    <source>
        <dbReference type="PROSITE-ProRule" id="PRU00047"/>
    </source>
</evidence>
<proteinExistence type="predicted"/>
<dbReference type="PROSITE" id="PS50994">
    <property type="entry name" value="INTEGRASE"/>
    <property type="match status" value="1"/>
</dbReference>
<evidence type="ECO:0000256" key="2">
    <source>
        <dbReference type="ARBA" id="ARBA00022723"/>
    </source>
</evidence>
<evidence type="ECO:0000313" key="10">
    <source>
        <dbReference type="EMBL" id="KAF5803623.1"/>
    </source>
</evidence>
<keyword evidence="10" id="KW-0695">RNA-directed DNA polymerase</keyword>
<reference evidence="10" key="1">
    <citation type="journal article" date="2017" name="Nature">
        <title>The sunflower genome provides insights into oil metabolism, flowering and Asterid evolution.</title>
        <authorList>
            <person name="Badouin H."/>
            <person name="Gouzy J."/>
            <person name="Grassa C.J."/>
            <person name="Murat F."/>
            <person name="Staton S.E."/>
            <person name="Cottret L."/>
            <person name="Lelandais-Briere C."/>
            <person name="Owens G.L."/>
            <person name="Carrere S."/>
            <person name="Mayjonade B."/>
            <person name="Legrand L."/>
            <person name="Gill N."/>
            <person name="Kane N.C."/>
            <person name="Bowers J.E."/>
            <person name="Hubner S."/>
            <person name="Bellec A."/>
            <person name="Berard A."/>
            <person name="Berges H."/>
            <person name="Blanchet N."/>
            <person name="Boniface M.C."/>
            <person name="Brunel D."/>
            <person name="Catrice O."/>
            <person name="Chaidir N."/>
            <person name="Claudel C."/>
            <person name="Donnadieu C."/>
            <person name="Faraut T."/>
            <person name="Fievet G."/>
            <person name="Helmstetter N."/>
            <person name="King M."/>
            <person name="Knapp S.J."/>
            <person name="Lai Z."/>
            <person name="Le Paslier M.C."/>
            <person name="Lippi Y."/>
            <person name="Lorenzon L."/>
            <person name="Mandel J.R."/>
            <person name="Marage G."/>
            <person name="Marchand G."/>
            <person name="Marquand E."/>
            <person name="Bret-Mestries E."/>
            <person name="Morien E."/>
            <person name="Nambeesan S."/>
            <person name="Nguyen T."/>
            <person name="Pegot-Espagnet P."/>
            <person name="Pouilly N."/>
            <person name="Raftis F."/>
            <person name="Sallet E."/>
            <person name="Schiex T."/>
            <person name="Thomas J."/>
            <person name="Vandecasteele C."/>
            <person name="Vares D."/>
            <person name="Vear F."/>
            <person name="Vautrin S."/>
            <person name="Crespi M."/>
            <person name="Mangin B."/>
            <person name="Burke J.M."/>
            <person name="Salse J."/>
            <person name="Munos S."/>
            <person name="Vincourt P."/>
            <person name="Rieseberg L.H."/>
            <person name="Langlade N.B."/>
        </authorList>
    </citation>
    <scope>NUCLEOTIDE SEQUENCE</scope>
    <source>
        <tissue evidence="10">Leaves</tissue>
    </source>
</reference>
<dbReference type="SUPFAM" id="SSF53098">
    <property type="entry name" value="Ribonuclease H-like"/>
    <property type="match status" value="1"/>
</dbReference>
<name>A0A9K3IV32_HELAN</name>
<dbReference type="PANTHER" id="PTHR42648:SF32">
    <property type="entry name" value="RIBONUCLEASE H-LIKE DOMAIN, GAG-PRE-INTEGRASE DOMAIN PROTEIN-RELATED"/>
    <property type="match status" value="1"/>
</dbReference>
<dbReference type="InterPro" id="IPR001878">
    <property type="entry name" value="Znf_CCHC"/>
</dbReference>
<dbReference type="Pfam" id="PF13976">
    <property type="entry name" value="gag_pre-integrs"/>
    <property type="match status" value="1"/>
</dbReference>
<dbReference type="CDD" id="cd09272">
    <property type="entry name" value="RNase_HI_RT_Ty1"/>
    <property type="match status" value="1"/>
</dbReference>
<feature type="region of interest" description="Disordered" evidence="7">
    <location>
        <begin position="281"/>
        <end position="326"/>
    </location>
</feature>
<feature type="compositionally biased region" description="Low complexity" evidence="7">
    <location>
        <begin position="675"/>
        <end position="685"/>
    </location>
</feature>
<keyword evidence="6" id="KW-0175">Coiled coil</keyword>
<dbReference type="EMBL" id="MNCJ02000321">
    <property type="protein sequence ID" value="KAF5803623.1"/>
    <property type="molecule type" value="Genomic_DNA"/>
</dbReference>
<evidence type="ECO:0000313" key="11">
    <source>
        <dbReference type="Proteomes" id="UP000215914"/>
    </source>
</evidence>
<feature type="compositionally biased region" description="Polar residues" evidence="7">
    <location>
        <begin position="281"/>
        <end position="290"/>
    </location>
</feature>
<dbReference type="InterPro" id="IPR013103">
    <property type="entry name" value="RVT_2"/>
</dbReference>
<dbReference type="InterPro" id="IPR039537">
    <property type="entry name" value="Retrotran_Ty1/copia-like"/>
</dbReference>
<evidence type="ECO:0000256" key="1">
    <source>
        <dbReference type="ARBA" id="ARBA00022670"/>
    </source>
</evidence>
<feature type="domain" description="CCHC-type" evidence="8">
    <location>
        <begin position="1100"/>
        <end position="1113"/>
    </location>
</feature>
<sequence length="2359" mass="270608">MDDIFTNPFSDMYGFTVSSGGSGNPENDDSTSNNTNTNQIKEKRKEAWESESAFGTFNRPPKLMAIEDYTRWAIKFEEWLMAFAFPSWKSMKSGYAAGKNNGEVLRSNEEIDLFVAEQKCVALLFQSVREDIISLISYTNAKDLWDKLGKKCLGSKEILKNKTKLLKKEFDMFGCFKNESVCKMIERFGHLKLELARHDIKYPDEEIVDKLFDSLPDEMDWRYYALMLKNTIPPEELKPDVVIERLESHELELKKTYKVNHSYQQNPELYYPKSLMPKASSPKTAFSAENISPAPKENQSNSNKESHSGYHSGSTSIPTTSTNRSDSKFSCNIAVDLKNAQNFDEESVKQQMVFLASVLESYEGLIAGKIGNTNLTKEDYDQIDPEEMELIDIQWAMASAVRRAQRFMEITGRKTIGGPSTKLGFDKSKVKCFKCKQKGHFKRECRNAYVEESENPFKDDYYKKAIYHQNKSEPPRIKQSEDNKGKSRALAVIYDDEGYDWSKEVLPEDDAIGYAFMASHNEPIQWKDNRTEQQKYEYRKMVAEAKIIRLSGVYEEATRANRWDPDRECYLDEYGNIAVDYKKIDIEAIIQEYKEEDEYWQHKWWGTPTSKMIEEEREKERREKEKIEEPVKIDTGLINTSQEMTAENLREMADKVLAVKALEVDSTPNSESKKQVSQTKSSTVSGNKSNCNADCKSCNKQCNFCTTVTYLNGEKIKNLTNNVRKLESQILDCDKESKESAEQIKELKTENQKIKADYDKILLENRNVVEKFEKLKNVVKESDDRNGKTTKENEHLRAVLIIKEETINKQLDEIAKLKLKVQESEIENERIQLKLNSYSSASFVLQHIVPKPIGKNKAGEDVFSDEKGVGFHRVPPPILDNYTKKQSSLVEIEEENDVTFPESIDVTFTSSNDEGVQNDVVKSVVDNVLKPDCDTSEEDGCFLDKYIPKQKSKSNLHDESDLVMYKMSGSDKLFSDSEFPLENVNLNKLAKVFKLVEVELSTVNTQKVEKVHNRKTAYTSRGYNNNNRNWSGGYQGGKSYQKRFDQNKRYVKKKTFVNSSSSLAEEEQKIFSKSNKEFFEKKASQIQSEGTSQVVDTRTCFKCNQMGHIARKCTVVKPKTEIVKVQQRKDDKKGKAPMYVEKKVVQTNNLKEKTKHVKKLVPKQERFYKRGAETQQVWKPKVVTKIEKKVSIPEDLPKLVSRWIMDSGASRHMTGKTALLYDVNDINGGYVGFAGNQGGRIIGEGTLSNGIITFERVNYIAELENNLLSISQICDRMYTTYFTDKECLILKPGFVIPEEWIIMRAPRVNDLYVLDMSVATTTTGQAHCFVSRATEKESRLWHRKMGHIHLRKMNHLVHNDLVTGVNIKGFHLEGECISCVRGKQKKKSHPTKQVNSVSRPLERLHMDLFGPVNVKSITGDSYCLVVTDDYSRFSWVMFLKTKDETFDSLVVLFKKIENLYQRSICRIRSDNGTEFKNSKMEEYCDERGILHEFSAPYTPQQNGVAERKNRTLIETARTMLADSKLPINFWAEAVSAACYTLNRVLTVKKFNKTCFELINKRKPNLKYLEPFGSPCTVIEPNGKFGTKSFEGIFVGYSGPTRRVFVPSEKRIIEAANVECQGYTMPPQNPGDSWRYNYDRLWGSFDMRKESEEEEDFFDELDVFREYESSLRFPAENTRRSSETSNDNEAGPSNTGDHEDEVAPGNLSVVNDDQEAENMPMFDDSDSDLEGEQIQVLSQTNQVSEPDAEQNVTNLEGNVDVPDEVMPRTLSYHPEEQIIGNLQSGVRTRRQLDQGLSSFYSSVKSLQDEFSLCCFISQIEPRTYKEALTEDSWVNAMQEELNQFEKLKVWKLVDLPEGHRKINTKWVFKCKRDDRGVVIRNKARLVVQGFSQQEGIDFTEVYAPVARLEAIRIFLAFASWKNFKVYQLDVKSAFLYGKVKEEVYVGQPPGFVDPHHSNKVYLLDKALYGLHQAPRAWYETLSQHLLANNFIRGTIDATLFTKIVDGHLLIVQIYVDDIIFGSTNENLCKDFEQVMKQKFEMSSMGEMKFFLGLQVDQLPEGIFIHQTKYVHDILEKFGMSDSSSAATPLATNHGIHPDLTGDRADERLYRSMIGSLMYLTASRPDIMYPTCLAARFQSNPRASHLIIVKRILRYLKGTPSLGLWYPRKGDFTLEGYSDSDFGCCKQNAKSTTAGCQFFGPRLVTWQCKKQTSVALSTCEAEYVSASSCCSQILWIQQQMRDYGLQFLNTPIFVDNEAAINITKNPVHHAKTKHIEIRHHFIRDCFEKKLIRIEKIHTDEQKADLHTKAFDRNRFKYLLKLNGMMLFSVVDGIVSVDAETTVDDDDKQSAMVCRLFTCFGL</sequence>
<comment type="caution">
    <text evidence="10">The sequence shown here is derived from an EMBL/GenBank/DDBJ whole genome shotgun (WGS) entry which is preliminary data.</text>
</comment>
<feature type="region of interest" description="Disordered" evidence="7">
    <location>
        <begin position="1672"/>
        <end position="1704"/>
    </location>
</feature>
<evidence type="ECO:0000256" key="7">
    <source>
        <dbReference type="SAM" id="MobiDB-lite"/>
    </source>
</evidence>
<dbReference type="SUPFAM" id="SSF57756">
    <property type="entry name" value="Retrovirus zinc finger-like domains"/>
    <property type="match status" value="2"/>
</dbReference>
<feature type="domain" description="CCHC-type" evidence="8">
    <location>
        <begin position="431"/>
        <end position="447"/>
    </location>
</feature>
<dbReference type="Pfam" id="PF22936">
    <property type="entry name" value="Pol_BBD"/>
    <property type="match status" value="1"/>
</dbReference>
<feature type="coiled-coil region" evidence="6">
    <location>
        <begin position="716"/>
        <end position="764"/>
    </location>
</feature>
<feature type="region of interest" description="Disordered" evidence="7">
    <location>
        <begin position="667"/>
        <end position="689"/>
    </location>
</feature>
<feature type="compositionally biased region" description="Polar residues" evidence="7">
    <location>
        <begin position="1019"/>
        <end position="1032"/>
    </location>
</feature>
<dbReference type="Pfam" id="PF00665">
    <property type="entry name" value="rve"/>
    <property type="match status" value="1"/>
</dbReference>
<dbReference type="InterPro" id="IPR043502">
    <property type="entry name" value="DNA/RNA_pol_sf"/>
</dbReference>
<dbReference type="EC" id="2.7.7.49" evidence="10"/>
<dbReference type="InterPro" id="IPR012337">
    <property type="entry name" value="RNaseH-like_sf"/>
</dbReference>
<evidence type="ECO:0000259" key="8">
    <source>
        <dbReference type="PROSITE" id="PS50158"/>
    </source>
</evidence>
<accession>A0A9K3IV32</accession>
<keyword evidence="11" id="KW-1185">Reference proteome</keyword>
<dbReference type="InterPro" id="IPR025724">
    <property type="entry name" value="GAG-pre-integrase_dom"/>
</dbReference>
<dbReference type="GO" id="GO:0004190">
    <property type="term" value="F:aspartic-type endopeptidase activity"/>
    <property type="evidence" value="ECO:0007669"/>
    <property type="project" value="UniProtKB-KW"/>
</dbReference>
<dbReference type="PANTHER" id="PTHR42648">
    <property type="entry name" value="TRANSPOSASE, PUTATIVE-RELATED"/>
    <property type="match status" value="1"/>
</dbReference>
<feature type="coiled-coil region" evidence="6">
    <location>
        <begin position="807"/>
        <end position="834"/>
    </location>
</feature>